<evidence type="ECO:0000256" key="7">
    <source>
        <dbReference type="ARBA" id="ARBA00023136"/>
    </source>
</evidence>
<keyword evidence="5 8" id="KW-0812">Transmembrane</keyword>
<evidence type="ECO:0000256" key="4">
    <source>
        <dbReference type="ARBA" id="ARBA00022679"/>
    </source>
</evidence>
<dbReference type="PANTHER" id="PTHR13929:SF0">
    <property type="entry name" value="UBIA PRENYLTRANSFERASE DOMAIN-CONTAINING PROTEIN 1"/>
    <property type="match status" value="1"/>
</dbReference>
<feature type="transmembrane region" description="Helical" evidence="8">
    <location>
        <begin position="29"/>
        <end position="48"/>
    </location>
</feature>
<feature type="transmembrane region" description="Helical" evidence="8">
    <location>
        <begin position="131"/>
        <end position="150"/>
    </location>
</feature>
<evidence type="ECO:0000256" key="8">
    <source>
        <dbReference type="SAM" id="Phobius"/>
    </source>
</evidence>
<keyword evidence="3" id="KW-0474">Menaquinone biosynthesis</keyword>
<feature type="transmembrane region" description="Helical" evidence="8">
    <location>
        <begin position="162"/>
        <end position="180"/>
    </location>
</feature>
<name>A0ABU6IWS3_9ACTN</name>
<comment type="pathway">
    <text evidence="2">Quinol/quinone metabolism; menaquinone biosynthesis.</text>
</comment>
<dbReference type="RefSeq" id="WP_326454399.1">
    <property type="nucleotide sequence ID" value="NZ_JAYMFH010000003.1"/>
</dbReference>
<comment type="caution">
    <text evidence="9">The sequence shown here is derived from an EMBL/GenBank/DDBJ whole genome shotgun (WGS) entry which is preliminary data.</text>
</comment>
<sequence length="309" mass="32734">MGSASSQSSRGARTPLSPRLAIQLAAPHTWPAAIMPVLVAASCALAVTGYLDTAMTWLLLLICILMQSSVNTFNDYFDFVKGTDTADDNVEASDSVLVYNDVNPKSALVLAIGFLVIAFALGIYVIMQAGFIPLVIALVGAVIVVAYSGGKTPISYLPIGEAVSGLVMGGLIPLACYHVLSGSFTFLALLWALPTIVGVGLIMMTNNTCDIEKDLAAQRRTLPCLLRRDKARKLYHGLMATWVLAIAIIIAIWFPRGVVVLPFLVLASYPLIMGLWKNPLAPATRIGAMGQICALNVALGALYAAALLV</sequence>
<keyword evidence="10" id="KW-1185">Reference proteome</keyword>
<feature type="transmembrane region" description="Helical" evidence="8">
    <location>
        <begin position="234"/>
        <end position="253"/>
    </location>
</feature>
<dbReference type="Proteomes" id="UP001343724">
    <property type="component" value="Unassembled WGS sequence"/>
</dbReference>
<dbReference type="CDD" id="cd13962">
    <property type="entry name" value="PT_UbiA_UBIAD1"/>
    <property type="match status" value="1"/>
</dbReference>
<feature type="transmembrane region" description="Helical" evidence="8">
    <location>
        <begin position="107"/>
        <end position="125"/>
    </location>
</feature>
<feature type="transmembrane region" description="Helical" evidence="8">
    <location>
        <begin position="54"/>
        <end position="73"/>
    </location>
</feature>
<organism evidence="9 10">
    <name type="scientific">Adlercreutzia shanghongiae</name>
    <dbReference type="NCBI Taxonomy" id="3111773"/>
    <lineage>
        <taxon>Bacteria</taxon>
        <taxon>Bacillati</taxon>
        <taxon>Actinomycetota</taxon>
        <taxon>Coriobacteriia</taxon>
        <taxon>Eggerthellales</taxon>
        <taxon>Eggerthellaceae</taxon>
        <taxon>Adlercreutzia</taxon>
    </lineage>
</organism>
<feature type="transmembrane region" description="Helical" evidence="8">
    <location>
        <begin position="259"/>
        <end position="276"/>
    </location>
</feature>
<feature type="transmembrane region" description="Helical" evidence="8">
    <location>
        <begin position="186"/>
        <end position="204"/>
    </location>
</feature>
<dbReference type="PANTHER" id="PTHR13929">
    <property type="entry name" value="1,4-DIHYDROXY-2-NAPHTHOATE OCTAPRENYLTRANSFERASE"/>
    <property type="match status" value="1"/>
</dbReference>
<evidence type="ECO:0000256" key="3">
    <source>
        <dbReference type="ARBA" id="ARBA00022428"/>
    </source>
</evidence>
<dbReference type="PIRSF" id="PIRSF005355">
    <property type="entry name" value="UBIAD1"/>
    <property type="match status" value="1"/>
</dbReference>
<reference evidence="9 10" key="1">
    <citation type="submission" date="2024-01" db="EMBL/GenBank/DDBJ databases">
        <title>novel species in genus Adlercreutzia.</title>
        <authorList>
            <person name="Liu X."/>
        </authorList>
    </citation>
    <scope>NUCLEOTIDE SEQUENCE [LARGE SCALE GENOMIC DNA]</scope>
    <source>
        <strain evidence="9 10">R22</strain>
    </source>
</reference>
<feature type="transmembrane region" description="Helical" evidence="8">
    <location>
        <begin position="288"/>
        <end position="308"/>
    </location>
</feature>
<evidence type="ECO:0000256" key="6">
    <source>
        <dbReference type="ARBA" id="ARBA00022989"/>
    </source>
</evidence>
<protein>
    <submittedName>
        <fullName evidence="9">Prenyltransferase</fullName>
    </submittedName>
</protein>
<dbReference type="InterPro" id="IPR026046">
    <property type="entry name" value="UBIAD1"/>
</dbReference>
<dbReference type="Pfam" id="PF01040">
    <property type="entry name" value="UbiA"/>
    <property type="match status" value="1"/>
</dbReference>
<evidence type="ECO:0000313" key="9">
    <source>
        <dbReference type="EMBL" id="MEC4294291.1"/>
    </source>
</evidence>
<keyword evidence="4" id="KW-0808">Transferase</keyword>
<proteinExistence type="predicted"/>
<keyword evidence="6 8" id="KW-1133">Transmembrane helix</keyword>
<evidence type="ECO:0000256" key="5">
    <source>
        <dbReference type="ARBA" id="ARBA00022692"/>
    </source>
</evidence>
<keyword evidence="7 8" id="KW-0472">Membrane</keyword>
<evidence type="ECO:0000256" key="2">
    <source>
        <dbReference type="ARBA" id="ARBA00004863"/>
    </source>
</evidence>
<dbReference type="InterPro" id="IPR000537">
    <property type="entry name" value="UbiA_prenyltransferase"/>
</dbReference>
<comment type="subcellular location">
    <subcellularLocation>
        <location evidence="1">Membrane</location>
        <topology evidence="1">Multi-pass membrane protein</topology>
    </subcellularLocation>
</comment>
<dbReference type="Gene3D" id="1.10.357.140">
    <property type="entry name" value="UbiA prenyltransferase"/>
    <property type="match status" value="1"/>
</dbReference>
<gene>
    <name evidence="9" type="ORF">VJ920_03080</name>
</gene>
<dbReference type="InterPro" id="IPR044878">
    <property type="entry name" value="UbiA_sf"/>
</dbReference>
<accession>A0ABU6IWS3</accession>
<dbReference type="EMBL" id="JAYMFH010000003">
    <property type="protein sequence ID" value="MEC4294291.1"/>
    <property type="molecule type" value="Genomic_DNA"/>
</dbReference>
<evidence type="ECO:0000313" key="10">
    <source>
        <dbReference type="Proteomes" id="UP001343724"/>
    </source>
</evidence>
<evidence type="ECO:0000256" key="1">
    <source>
        <dbReference type="ARBA" id="ARBA00004141"/>
    </source>
</evidence>